<evidence type="ECO:0000256" key="1">
    <source>
        <dbReference type="PROSITE-ProRule" id="PRU00330"/>
    </source>
</evidence>
<reference evidence="4" key="1">
    <citation type="submission" date="2020-05" db="EMBL/GenBank/DDBJ databases">
        <title>Phylogenomic resolution of chytrid fungi.</title>
        <authorList>
            <person name="Stajich J.E."/>
            <person name="Amses K."/>
            <person name="Simmons R."/>
            <person name="Seto K."/>
            <person name="Myers J."/>
            <person name="Bonds A."/>
            <person name="Quandt C.A."/>
            <person name="Barry K."/>
            <person name="Liu P."/>
            <person name="Grigoriev I."/>
            <person name="Longcore J.E."/>
            <person name="James T.Y."/>
        </authorList>
    </citation>
    <scope>NUCLEOTIDE SEQUENCE</scope>
    <source>
        <strain evidence="4">JEL0318</strain>
    </source>
</reference>
<accession>A0AAD5SKW9</accession>
<comment type="caution">
    <text evidence="4">The sequence shown here is derived from an EMBL/GenBank/DDBJ whole genome shotgun (WGS) entry which is preliminary data.</text>
</comment>
<feature type="region of interest" description="Disordered" evidence="2">
    <location>
        <begin position="344"/>
        <end position="364"/>
    </location>
</feature>
<evidence type="ECO:0000313" key="4">
    <source>
        <dbReference type="EMBL" id="KAJ3056622.1"/>
    </source>
</evidence>
<sequence length="435" mass="49393">MDVFNKAMLDQVSAIIADGAMNLTIEEAMDKMEAFLFPWLRIFWAVLNNGKGGFAVELLNPVRNYLRERKDAIRSILSLLTDDSSLLEEDQAENLDEDGDLDDMDWLPEPIDSFGTRKERLAAIVSRLLDIHDTREAYVNEFQELLAKKLLEFDDDDEDQHIANVELLAAKLGQHGMDQCRVMISDLHESQRHDDDMATGNGLLRAVVLSTACWPDFEDVHDMTMPQSIHEDMGDYEYAYREKQKARHLVWMPNYGRVVLNLEFNGEFREFRCSPGEATVIELFGEDEEGKAHDTWTLDGLANELEMSAERVHPYIQFWVKHGAVTEGPPGTYKVNDNLRDVGNASMEIDPEPPEGKHSAEEEDGLDLTPNLIKNRLGFEKSQTAEQILEYYSGMAKMGLAIRDLTVEDVENLMNNMLNEGVLSLAKGVYSLKRA</sequence>
<comment type="similarity">
    <text evidence="1">Belongs to the cullin family.</text>
</comment>
<dbReference type="GO" id="GO:0005680">
    <property type="term" value="C:anaphase-promoting complex"/>
    <property type="evidence" value="ECO:0007669"/>
    <property type="project" value="TreeGrafter"/>
</dbReference>
<dbReference type="PROSITE" id="PS50069">
    <property type="entry name" value="CULLIN_2"/>
    <property type="match status" value="1"/>
</dbReference>
<dbReference type="GO" id="GO:0007091">
    <property type="term" value="P:metaphase/anaphase transition of mitotic cell cycle"/>
    <property type="evidence" value="ECO:0007669"/>
    <property type="project" value="TreeGrafter"/>
</dbReference>
<evidence type="ECO:0000259" key="3">
    <source>
        <dbReference type="PROSITE" id="PS50069"/>
    </source>
</evidence>
<dbReference type="InterPro" id="IPR044554">
    <property type="entry name" value="ANAPC2"/>
</dbReference>
<dbReference type="PANTHER" id="PTHR45957">
    <property type="entry name" value="ANAPHASE-PROMOTING COMPLEX SUBUNIT 2"/>
    <property type="match status" value="1"/>
</dbReference>
<dbReference type="SUPFAM" id="SSF75632">
    <property type="entry name" value="Cullin homology domain"/>
    <property type="match status" value="1"/>
</dbReference>
<dbReference type="InterPro" id="IPR016158">
    <property type="entry name" value="Cullin_homology"/>
</dbReference>
<keyword evidence="5" id="KW-1185">Reference proteome</keyword>
<dbReference type="InterPro" id="IPR036317">
    <property type="entry name" value="Cullin_homology_sf"/>
</dbReference>
<dbReference type="GO" id="GO:0006511">
    <property type="term" value="P:ubiquitin-dependent protein catabolic process"/>
    <property type="evidence" value="ECO:0007669"/>
    <property type="project" value="InterPro"/>
</dbReference>
<dbReference type="PANTHER" id="PTHR45957:SF1">
    <property type="entry name" value="ANAPHASE-PROMOTING COMPLEX SUBUNIT 2"/>
    <property type="match status" value="1"/>
</dbReference>
<organism evidence="4 5">
    <name type="scientific">Rhizophlyctis rosea</name>
    <dbReference type="NCBI Taxonomy" id="64517"/>
    <lineage>
        <taxon>Eukaryota</taxon>
        <taxon>Fungi</taxon>
        <taxon>Fungi incertae sedis</taxon>
        <taxon>Chytridiomycota</taxon>
        <taxon>Chytridiomycota incertae sedis</taxon>
        <taxon>Chytridiomycetes</taxon>
        <taxon>Rhizophlyctidales</taxon>
        <taxon>Rhizophlyctidaceae</taxon>
        <taxon>Rhizophlyctis</taxon>
    </lineage>
</organism>
<dbReference type="Pfam" id="PF26557">
    <property type="entry name" value="Cullin_AB"/>
    <property type="match status" value="1"/>
</dbReference>
<proteinExistence type="inferred from homology"/>
<protein>
    <submittedName>
        <fullName evidence="4">Anaphase-promoting complex subunit 2</fullName>
    </submittedName>
</protein>
<dbReference type="AlphaFoldDB" id="A0AAD5SKW9"/>
<gene>
    <name evidence="4" type="primary">ANAPC2</name>
    <name evidence="4" type="ORF">HK097_005546</name>
</gene>
<dbReference type="EMBL" id="JADGJD010000026">
    <property type="protein sequence ID" value="KAJ3056622.1"/>
    <property type="molecule type" value="Genomic_DNA"/>
</dbReference>
<dbReference type="GO" id="GO:0070979">
    <property type="term" value="P:protein K11-linked ubiquitination"/>
    <property type="evidence" value="ECO:0007669"/>
    <property type="project" value="TreeGrafter"/>
</dbReference>
<name>A0AAD5SKW9_9FUNG</name>
<evidence type="ECO:0000313" key="5">
    <source>
        <dbReference type="Proteomes" id="UP001212841"/>
    </source>
</evidence>
<feature type="domain" description="Cullin family profile" evidence="3">
    <location>
        <begin position="128"/>
        <end position="320"/>
    </location>
</feature>
<dbReference type="InterPro" id="IPR059120">
    <property type="entry name" value="Cullin-like_AB"/>
</dbReference>
<evidence type="ECO:0000256" key="2">
    <source>
        <dbReference type="SAM" id="MobiDB-lite"/>
    </source>
</evidence>
<dbReference type="Proteomes" id="UP001212841">
    <property type="component" value="Unassembled WGS sequence"/>
</dbReference>
<dbReference type="GO" id="GO:0031625">
    <property type="term" value="F:ubiquitin protein ligase binding"/>
    <property type="evidence" value="ECO:0007669"/>
    <property type="project" value="InterPro"/>
</dbReference>
<dbReference type="Gene3D" id="3.30.230.130">
    <property type="entry name" value="Cullin, Chain C, Domain 2"/>
    <property type="match status" value="1"/>
</dbReference>